<name>A0A1I7MYY6_9HYPH</name>
<dbReference type="STRING" id="429728.SAMN05216456_0330"/>
<proteinExistence type="predicted"/>
<accession>A0A1I7MYY6</accession>
<protein>
    <recommendedName>
        <fullName evidence="3">Asparagine synthase (Glutamine-hydrolysing)</fullName>
    </recommendedName>
</protein>
<dbReference type="EMBL" id="FPCK01000001">
    <property type="protein sequence ID" value="SFV27660.1"/>
    <property type="molecule type" value="Genomic_DNA"/>
</dbReference>
<dbReference type="AlphaFoldDB" id="A0A1I7MYY6"/>
<gene>
    <name evidence="1" type="ORF">SAMN05216456_0330</name>
</gene>
<keyword evidence="2" id="KW-1185">Reference proteome</keyword>
<organism evidence="1 2">
    <name type="scientific">Devosia crocina</name>
    <dbReference type="NCBI Taxonomy" id="429728"/>
    <lineage>
        <taxon>Bacteria</taxon>
        <taxon>Pseudomonadati</taxon>
        <taxon>Pseudomonadota</taxon>
        <taxon>Alphaproteobacteria</taxon>
        <taxon>Hyphomicrobiales</taxon>
        <taxon>Devosiaceae</taxon>
        <taxon>Devosia</taxon>
    </lineage>
</organism>
<evidence type="ECO:0000313" key="1">
    <source>
        <dbReference type="EMBL" id="SFV27660.1"/>
    </source>
</evidence>
<evidence type="ECO:0008006" key="3">
    <source>
        <dbReference type="Google" id="ProtNLM"/>
    </source>
</evidence>
<dbReference type="Proteomes" id="UP000199074">
    <property type="component" value="Unassembled WGS sequence"/>
</dbReference>
<dbReference type="RefSeq" id="WP_244542734.1">
    <property type="nucleotide sequence ID" value="NZ_FPCK01000001.1"/>
</dbReference>
<evidence type="ECO:0000313" key="2">
    <source>
        <dbReference type="Proteomes" id="UP000199074"/>
    </source>
</evidence>
<sequence>MSKWPTKDGQFLIVPASDPISPGAQRHRLTALAVDTFGQVPIIPVRDGSDRLIGALLGTPIDLDRHELPKRLTLSTTITAESVDTAIEAEIYRLAGSYIFVLDLDGLQRIYLDPDGSKSLVYDPATRLAGATAMTLMDEPDYYARLKLDQHRQLDVTHAGWFACGLTAHHGLFRLICNHYLDLASFEPVRHWPRAPVAPSADPAPLFDAMLARIRETVEILRDGADAHVALTAGTDSRFVLSALRPLAQDIDFVTVAAPGAALDVAGARALAGRFNLRHLLLPFRRASRQQAEAWQIRAGHCVGGANMTMHPSVQPLAESFFIGGLGGEIGRGFLWLNAAPETLLDAANIIDRLKLPREPALLDAVAAWLAPIAHFDTLFLLDLAYLELRMSSWAFADAYANPVRGELHPMISRANFEAMLAVPAQMRREGTAFEDAIHRAWPDLLIFPINRYGDWRDPAKRALDILSNPRRVLRKLRQLTLLRRHAV</sequence>
<reference evidence="1 2" key="1">
    <citation type="submission" date="2016-10" db="EMBL/GenBank/DDBJ databases">
        <authorList>
            <person name="de Groot N.N."/>
        </authorList>
    </citation>
    <scope>NUCLEOTIDE SEQUENCE [LARGE SCALE GENOMIC DNA]</scope>
    <source>
        <strain evidence="1 2">IPL20</strain>
    </source>
</reference>